<dbReference type="EMBL" id="OX465080">
    <property type="protein sequence ID" value="CAI9281837.1"/>
    <property type="molecule type" value="Genomic_DNA"/>
</dbReference>
<evidence type="ECO:0000313" key="10">
    <source>
        <dbReference type="Proteomes" id="UP001177003"/>
    </source>
</evidence>
<keyword evidence="10" id="KW-1185">Reference proteome</keyword>
<comment type="similarity">
    <text evidence="1 7">Belongs to the patatin family.</text>
</comment>
<dbReference type="FunFam" id="3.40.1090.10:FF:000005">
    <property type="entry name" value="Patatin"/>
    <property type="match status" value="1"/>
</dbReference>
<dbReference type="InterPro" id="IPR016035">
    <property type="entry name" value="Acyl_Trfase/lysoPLipase"/>
</dbReference>
<dbReference type="Proteomes" id="UP001177003">
    <property type="component" value="Chromosome 4"/>
</dbReference>
<keyword evidence="4 6" id="KW-0442">Lipid degradation</keyword>
<dbReference type="PANTHER" id="PTHR32176">
    <property type="entry name" value="XYLOSE ISOMERASE"/>
    <property type="match status" value="1"/>
</dbReference>
<organism evidence="9 10">
    <name type="scientific">Lactuca saligna</name>
    <name type="common">Willowleaf lettuce</name>
    <dbReference type="NCBI Taxonomy" id="75948"/>
    <lineage>
        <taxon>Eukaryota</taxon>
        <taxon>Viridiplantae</taxon>
        <taxon>Streptophyta</taxon>
        <taxon>Embryophyta</taxon>
        <taxon>Tracheophyta</taxon>
        <taxon>Spermatophyta</taxon>
        <taxon>Magnoliopsida</taxon>
        <taxon>eudicotyledons</taxon>
        <taxon>Gunneridae</taxon>
        <taxon>Pentapetalae</taxon>
        <taxon>asterids</taxon>
        <taxon>campanulids</taxon>
        <taxon>Asterales</taxon>
        <taxon>Asteraceae</taxon>
        <taxon>Cichorioideae</taxon>
        <taxon>Cichorieae</taxon>
        <taxon>Lactucinae</taxon>
        <taxon>Lactuca</taxon>
    </lineage>
</organism>
<dbReference type="GO" id="GO:0016042">
    <property type="term" value="P:lipid catabolic process"/>
    <property type="evidence" value="ECO:0007669"/>
    <property type="project" value="UniProtKB-UniRule"/>
</dbReference>
<evidence type="ECO:0000256" key="3">
    <source>
        <dbReference type="ARBA" id="ARBA00022821"/>
    </source>
</evidence>
<dbReference type="EC" id="3.1.1.-" evidence="7"/>
<protein>
    <recommendedName>
        <fullName evidence="7">Patatin</fullName>
        <ecNumber evidence="7">3.1.1.-</ecNumber>
    </recommendedName>
</protein>
<keyword evidence="5 6" id="KW-0443">Lipid metabolism</keyword>
<evidence type="ECO:0000259" key="8">
    <source>
        <dbReference type="PROSITE" id="PS51635"/>
    </source>
</evidence>
<accession>A0AA35YXR4</accession>
<dbReference type="PANTHER" id="PTHR32176:SF109">
    <property type="entry name" value="PATATIN-LIKE PROTEIN 2"/>
    <property type="match status" value="1"/>
</dbReference>
<dbReference type="GO" id="GO:0006952">
    <property type="term" value="P:defense response"/>
    <property type="evidence" value="ECO:0007669"/>
    <property type="project" value="UniProtKB-KW"/>
</dbReference>
<name>A0AA35YXR4_LACSI</name>
<evidence type="ECO:0000256" key="1">
    <source>
        <dbReference type="ARBA" id="ARBA00010240"/>
    </source>
</evidence>
<proteinExistence type="inferred from homology"/>
<evidence type="ECO:0000256" key="7">
    <source>
        <dbReference type="RuleBase" id="RU361262"/>
    </source>
</evidence>
<dbReference type="InterPro" id="IPR002641">
    <property type="entry name" value="PNPLA_dom"/>
</dbReference>
<feature type="active site" description="Nucleophile" evidence="6">
    <location>
        <position position="67"/>
    </location>
</feature>
<dbReference type="GO" id="GO:0047372">
    <property type="term" value="F:monoacylglycerol lipase activity"/>
    <property type="evidence" value="ECO:0007669"/>
    <property type="project" value="TreeGrafter"/>
</dbReference>
<dbReference type="CDD" id="cd07214">
    <property type="entry name" value="Pat17_isozyme_like"/>
    <property type="match status" value="1"/>
</dbReference>
<comment type="function">
    <text evidence="7">Lipolytic acyl hydrolase (LAH).</text>
</comment>
<dbReference type="Gene3D" id="3.40.1090.10">
    <property type="entry name" value="Cytosolic phospholipase A2 catalytic domain"/>
    <property type="match status" value="1"/>
</dbReference>
<feature type="short sequence motif" description="GXGXXG" evidence="6">
    <location>
        <begin position="27"/>
        <end position="32"/>
    </location>
</feature>
<dbReference type="PROSITE" id="PS51635">
    <property type="entry name" value="PNPLA"/>
    <property type="match status" value="1"/>
</dbReference>
<comment type="domain">
    <text evidence="7">The nitrogen atoms of the two glycine residues in the GGXR motif define the oxyanion hole, and stabilize the oxyanion that forms during the nucleophilic attack by the catalytic serine during substrate cleavage.</text>
</comment>
<reference evidence="9" key="1">
    <citation type="submission" date="2023-04" db="EMBL/GenBank/DDBJ databases">
        <authorList>
            <person name="Vijverberg K."/>
            <person name="Xiong W."/>
            <person name="Schranz E."/>
        </authorList>
    </citation>
    <scope>NUCLEOTIDE SEQUENCE</scope>
</reference>
<evidence type="ECO:0000256" key="2">
    <source>
        <dbReference type="ARBA" id="ARBA00022801"/>
    </source>
</evidence>
<keyword evidence="3" id="KW-0611">Plant defense</keyword>
<feature type="active site" description="Proton acceptor" evidence="6">
    <location>
        <position position="217"/>
    </location>
</feature>
<evidence type="ECO:0000256" key="5">
    <source>
        <dbReference type="ARBA" id="ARBA00023098"/>
    </source>
</evidence>
<dbReference type="AlphaFoldDB" id="A0AA35YXR4"/>
<sequence length="438" mass="47877">MPSKEAPLSPLQRPTYGNLITILSIDGGGVRGIIPSVILSFLESELQKLDGKNARLADYFDVISGTSTGGLVTAMLTAPNEDKRPIFAAKGITEFYLEHCPKIFPHESNPFGHAEKVIKALSGPKYDGVYLHELVQEILGETRLHETLTNVVIPTFDIKRLQPTIFSSYQLKRNPSLDAMLSDICIGTSAAPTYLPSHAFRTQDSEGNLVGEFNLIDGGVAANNPTLVAISEVTQEITGGSIDFFPIKPTEYGRFLVLSLGTGSPKYEEKYDANTSSNWGVFGWLASSGSTPLIDVFTQSSSDMVDYHISTVFQALHSGESYLRIQDDTLSGDMALMDLTTRKNLEDLVQVGKELLKKPVSTVNLGTGIYEPFHCTTNEQALVRFAKMLSDEKITRERKLPSINNGQKMKNGSLSKGKPVHLNAVSQSFPDLKQLKSG</sequence>
<dbReference type="Pfam" id="PF01734">
    <property type="entry name" value="Patatin"/>
    <property type="match status" value="1"/>
</dbReference>
<evidence type="ECO:0000256" key="6">
    <source>
        <dbReference type="PROSITE-ProRule" id="PRU01161"/>
    </source>
</evidence>
<dbReference type="SUPFAM" id="SSF52151">
    <property type="entry name" value="FabD/lysophospholipase-like"/>
    <property type="match status" value="1"/>
</dbReference>
<feature type="short sequence motif" description="DGA/G" evidence="6">
    <location>
        <begin position="217"/>
        <end position="219"/>
    </location>
</feature>
<feature type="short sequence motif" description="GXSXG" evidence="6">
    <location>
        <begin position="65"/>
        <end position="69"/>
    </location>
</feature>
<feature type="domain" description="PNPLA" evidence="8">
    <location>
        <begin position="23"/>
        <end position="230"/>
    </location>
</feature>
<gene>
    <name evidence="9" type="ORF">LSALG_LOCUS21508</name>
</gene>
<evidence type="ECO:0000313" key="9">
    <source>
        <dbReference type="EMBL" id="CAI9281837.1"/>
    </source>
</evidence>
<dbReference type="GO" id="GO:0004620">
    <property type="term" value="F:phospholipase activity"/>
    <property type="evidence" value="ECO:0007669"/>
    <property type="project" value="TreeGrafter"/>
</dbReference>
<keyword evidence="2 6" id="KW-0378">Hydrolase</keyword>
<evidence type="ECO:0000256" key="4">
    <source>
        <dbReference type="ARBA" id="ARBA00022963"/>
    </source>
</evidence>